<dbReference type="AlphaFoldDB" id="A0A7Y7B270"/>
<evidence type="ECO:0000256" key="1">
    <source>
        <dbReference type="SAM" id="MobiDB-lite"/>
    </source>
</evidence>
<dbReference type="Proteomes" id="UP000587462">
    <property type="component" value="Unassembled WGS sequence"/>
</dbReference>
<proteinExistence type="predicted"/>
<comment type="caution">
    <text evidence="2">The sequence shown here is derived from an EMBL/GenBank/DDBJ whole genome shotgun (WGS) entry which is preliminary data.</text>
</comment>
<dbReference type="InterPro" id="IPR058595">
    <property type="entry name" value="Avidin-like"/>
</dbReference>
<protein>
    <submittedName>
        <fullName evidence="2">Uncharacterized protein</fullName>
    </submittedName>
</protein>
<keyword evidence="3" id="KW-1185">Reference proteome</keyword>
<organism evidence="2 3">
    <name type="scientific">Streptomyces morookaense</name>
    <name type="common">Streptoverticillium morookaense</name>
    <dbReference type="NCBI Taxonomy" id="1970"/>
    <lineage>
        <taxon>Bacteria</taxon>
        <taxon>Bacillati</taxon>
        <taxon>Actinomycetota</taxon>
        <taxon>Actinomycetes</taxon>
        <taxon>Kitasatosporales</taxon>
        <taxon>Streptomycetaceae</taxon>
        <taxon>Streptomyces</taxon>
    </lineage>
</organism>
<sequence length="108" mass="11367">MSFRSSAAGTAAEDDPESTPVGSYHQTGDLVWAEFSGGAVRQGRLVGRCGPGGVITAAYCQVLTDGAVVSGNCVSHPEQLPDGRLRLREEWCRADGSRGTSFIEEVHA</sequence>
<gene>
    <name evidence="2" type="ORF">HG542_07615</name>
</gene>
<evidence type="ECO:0000313" key="2">
    <source>
        <dbReference type="EMBL" id="NVK77530.1"/>
    </source>
</evidence>
<dbReference type="Pfam" id="PF26421">
    <property type="entry name" value="Avidin_like"/>
    <property type="match status" value="1"/>
</dbReference>
<dbReference type="EMBL" id="JABBXF010000012">
    <property type="protein sequence ID" value="NVK77530.1"/>
    <property type="molecule type" value="Genomic_DNA"/>
</dbReference>
<accession>A0A7Y7B270</accession>
<reference evidence="2 3" key="1">
    <citation type="submission" date="2020-04" db="EMBL/GenBank/DDBJ databases">
        <title>Draft Genome Sequence of Streptomyces morookaense DSM 40503, an 8-azaguanine-producing strain.</title>
        <authorList>
            <person name="Qi J."/>
            <person name="Gao J.-M."/>
        </authorList>
    </citation>
    <scope>NUCLEOTIDE SEQUENCE [LARGE SCALE GENOMIC DNA]</scope>
    <source>
        <strain evidence="2 3">DSM 40503</strain>
    </source>
</reference>
<feature type="region of interest" description="Disordered" evidence="1">
    <location>
        <begin position="1"/>
        <end position="24"/>
    </location>
</feature>
<evidence type="ECO:0000313" key="3">
    <source>
        <dbReference type="Proteomes" id="UP000587462"/>
    </source>
</evidence>
<name>A0A7Y7B270_STRMO</name>